<keyword evidence="2" id="KW-1185">Reference proteome</keyword>
<dbReference type="EMBL" id="JBJIAA010000007">
    <property type="protein sequence ID" value="MFL0250634.1"/>
    <property type="molecule type" value="Genomic_DNA"/>
</dbReference>
<dbReference type="RefSeq" id="WP_406787299.1">
    <property type="nucleotide sequence ID" value="NZ_JBJIAA010000007.1"/>
</dbReference>
<sequence length="429" mass="50990">MIKSQRDKIKNLKEKVADVQDGSEKKKVKKEIGNIIRQGIIELKSQVDKNNLYKKYIDNNMEMITNKYAFNVTVNDHKEAVELLKTLDIRQILNIGVKLNVPFESKIFFNVEELEGKLCDTEEEAKIAIEDLKLNGKTILLYSIKQTKFKKWTYKVTYKKENERVYINKVNGKYKLFFKRNEEVDRGVEEESFDILNLYEIIMDEKDTYQCIKQLCTLFNIKIKYCIDQEKKYNFNVKIMLDKDYMKNKYKNLYKYINRYLHILEEILEVGSKNINHSMNNFMGENVFFCSGRELSERLKEKNKIDLNVKTKTQSQLSKIINVFCILGLLIKLRNDQVPDNMWREPKKNNKFQNYFIVKRYTDNDFNEAEKIVINLKQNKISVTKMTGDLCKKILGEKVYNEVYLNNEKSTKKAQATIKKKRIKCRVLI</sequence>
<organism evidence="1 2">
    <name type="scientific">Clostridium neuense</name>
    <dbReference type="NCBI Taxonomy" id="1728934"/>
    <lineage>
        <taxon>Bacteria</taxon>
        <taxon>Bacillati</taxon>
        <taxon>Bacillota</taxon>
        <taxon>Clostridia</taxon>
        <taxon>Eubacteriales</taxon>
        <taxon>Clostridiaceae</taxon>
        <taxon>Clostridium</taxon>
    </lineage>
</organism>
<comment type="caution">
    <text evidence="1">The sequence shown here is derived from an EMBL/GenBank/DDBJ whole genome shotgun (WGS) entry which is preliminary data.</text>
</comment>
<evidence type="ECO:0000313" key="1">
    <source>
        <dbReference type="EMBL" id="MFL0250634.1"/>
    </source>
</evidence>
<evidence type="ECO:0000313" key="2">
    <source>
        <dbReference type="Proteomes" id="UP001623592"/>
    </source>
</evidence>
<proteinExistence type="predicted"/>
<name>A0ABW8TI83_9CLOT</name>
<gene>
    <name evidence="1" type="ORF">ACJDT4_09400</name>
</gene>
<protein>
    <submittedName>
        <fullName evidence="1">Uncharacterized protein</fullName>
    </submittedName>
</protein>
<accession>A0ABW8TI83</accession>
<reference evidence="1 2" key="1">
    <citation type="submission" date="2024-11" db="EMBL/GenBank/DDBJ databases">
        <authorList>
            <person name="Heng Y.C."/>
            <person name="Lim A.C.H."/>
            <person name="Lee J.K.Y."/>
            <person name="Kittelmann S."/>
        </authorList>
    </citation>
    <scope>NUCLEOTIDE SEQUENCE [LARGE SCALE GENOMIC DNA]</scope>
    <source>
        <strain evidence="1 2">WILCCON 0114</strain>
    </source>
</reference>
<dbReference type="Proteomes" id="UP001623592">
    <property type="component" value="Unassembled WGS sequence"/>
</dbReference>